<keyword evidence="2" id="KW-0542">Nucleomorph</keyword>
<organism evidence="2 3">
    <name type="scientific">Chroomonas mesostigmatica CCMP1168</name>
    <dbReference type="NCBI Taxonomy" id="1195612"/>
    <lineage>
        <taxon>Eukaryota</taxon>
        <taxon>Cryptophyceae</taxon>
        <taxon>Pyrenomonadales</taxon>
        <taxon>Chroomonadaceae</taxon>
        <taxon>Chroomonas</taxon>
    </lineage>
</organism>
<reference evidence="2 3" key="1">
    <citation type="journal article" date="2012" name="Genome Biol. Evol.">
        <title>Nucleomorph genome sequence of the cryptophyte alga Chroomonas mesostigmatica CCMP1168 reveals lineage-specific gene loss and genome complexity.</title>
        <authorList>
            <person name="Moore C.E."/>
            <person name="Curtis B."/>
            <person name="Mills T."/>
            <person name="Tanifuji G."/>
            <person name="Archibald J.M."/>
        </authorList>
    </citation>
    <scope>NUCLEOTIDE SEQUENCE [LARGE SCALE GENOMIC DNA]</scope>
    <source>
        <strain evidence="2 3">CCMP1168</strain>
    </source>
</reference>
<evidence type="ECO:0000313" key="3">
    <source>
        <dbReference type="Proteomes" id="UP000243348"/>
    </source>
</evidence>
<gene>
    <name evidence="2" type="ORF">CMESO_108</name>
</gene>
<geneLocation type="nucleomorph" evidence="2"/>
<feature type="transmembrane region" description="Helical" evidence="1">
    <location>
        <begin position="6"/>
        <end position="28"/>
    </location>
</feature>
<keyword evidence="1" id="KW-0472">Membrane</keyword>
<proteinExistence type="predicted"/>
<keyword evidence="1" id="KW-1133">Transmembrane helix</keyword>
<evidence type="ECO:0000313" key="2">
    <source>
        <dbReference type="EMBL" id="AFP65306.1"/>
    </source>
</evidence>
<name>J7G5F4_9CRYP</name>
<dbReference type="AlphaFoldDB" id="J7G5F4"/>
<sequence length="83" mass="9934">MVAIIFFTKTFIVFFLGFYQFEIFFFGGERIFFYPYNKNFVPSFFLESDLYPMVKPFRPAYFPFSTNTNRANPNNWSVGIAIF</sequence>
<keyword evidence="1" id="KW-0812">Transmembrane</keyword>
<evidence type="ECO:0000256" key="1">
    <source>
        <dbReference type="SAM" id="Phobius"/>
    </source>
</evidence>
<dbReference type="EMBL" id="CP003680">
    <property type="protein sequence ID" value="AFP65306.1"/>
    <property type="molecule type" value="Genomic_DNA"/>
</dbReference>
<protein>
    <submittedName>
        <fullName evidence="2">Uncharacterized protein</fullName>
    </submittedName>
</protein>
<accession>J7G5F4</accession>
<dbReference type="Proteomes" id="UP000243348">
    <property type="component" value="Nucleomorph 1"/>
</dbReference>